<dbReference type="SUPFAM" id="SSF46689">
    <property type="entry name" value="Homeodomain-like"/>
    <property type="match status" value="1"/>
</dbReference>
<keyword evidence="3 5" id="KW-0238">DNA-binding</keyword>
<dbReference type="Gene3D" id="1.10.10.60">
    <property type="entry name" value="Homeodomain-like"/>
    <property type="match status" value="1"/>
</dbReference>
<reference evidence="7" key="1">
    <citation type="journal article" date="2020" name="mSystems">
        <title>Genome- and Community-Level Interaction Insights into Carbon Utilization and Element Cycling Functions of Hydrothermarchaeota in Hydrothermal Sediment.</title>
        <authorList>
            <person name="Zhou Z."/>
            <person name="Liu Y."/>
            <person name="Xu W."/>
            <person name="Pan J."/>
            <person name="Luo Z.H."/>
            <person name="Li M."/>
        </authorList>
    </citation>
    <scope>NUCLEOTIDE SEQUENCE [LARGE SCALE GENOMIC DNA]</scope>
    <source>
        <strain evidence="7">HyVt-577</strain>
    </source>
</reference>
<dbReference type="InterPro" id="IPR036271">
    <property type="entry name" value="Tet_transcr_reg_TetR-rel_C_sf"/>
</dbReference>
<evidence type="ECO:0000256" key="2">
    <source>
        <dbReference type="ARBA" id="ARBA00023015"/>
    </source>
</evidence>
<dbReference type="Pfam" id="PF00440">
    <property type="entry name" value="TetR_N"/>
    <property type="match status" value="1"/>
</dbReference>
<accession>A0A7V4TZT6</accession>
<proteinExistence type="predicted"/>
<protein>
    <submittedName>
        <fullName evidence="7">TetR/AcrR family transcriptional regulator</fullName>
    </submittedName>
</protein>
<feature type="domain" description="HTH tetR-type" evidence="6">
    <location>
        <begin position="9"/>
        <end position="69"/>
    </location>
</feature>
<keyword evidence="2" id="KW-0805">Transcription regulation</keyword>
<dbReference type="InterPro" id="IPR039538">
    <property type="entry name" value="BetI_C"/>
</dbReference>
<dbReference type="AlphaFoldDB" id="A0A7V4TZT6"/>
<dbReference type="InterPro" id="IPR009057">
    <property type="entry name" value="Homeodomain-like_sf"/>
</dbReference>
<dbReference type="GO" id="GO:0003677">
    <property type="term" value="F:DNA binding"/>
    <property type="evidence" value="ECO:0007669"/>
    <property type="project" value="UniProtKB-UniRule"/>
</dbReference>
<dbReference type="InterPro" id="IPR001647">
    <property type="entry name" value="HTH_TetR"/>
</dbReference>
<evidence type="ECO:0000256" key="4">
    <source>
        <dbReference type="ARBA" id="ARBA00023163"/>
    </source>
</evidence>
<comment type="caution">
    <text evidence="7">The sequence shown here is derived from an EMBL/GenBank/DDBJ whole genome shotgun (WGS) entry which is preliminary data.</text>
</comment>
<evidence type="ECO:0000259" key="6">
    <source>
        <dbReference type="PROSITE" id="PS50977"/>
    </source>
</evidence>
<dbReference type="Gene3D" id="1.10.357.10">
    <property type="entry name" value="Tetracycline Repressor, domain 2"/>
    <property type="match status" value="1"/>
</dbReference>
<dbReference type="PANTHER" id="PTHR43479">
    <property type="entry name" value="ACREF/ENVCD OPERON REPRESSOR-RELATED"/>
    <property type="match status" value="1"/>
</dbReference>
<name>A0A7V4TZT6_CALAY</name>
<sequence>MTPRVVDKDTKKQEILLAALEVFSRKGFAKTKMIDVAETAGIGKGTIYEYFRSKEQVFAETFHFFMQKSELLLQDAFSKTDDPVEKLRIFIEIGLVQLLEDSGEFMSITMDFWAEGIRAKSTKIMDLFNLKELYDHYRTLINDVLQEGIQSGVFKPINTLNTASAIIAAMDGLMLQWILDPTLFDLKEVAEDFTTGLLNGIKRL</sequence>
<dbReference type="PRINTS" id="PR00455">
    <property type="entry name" value="HTHTETR"/>
</dbReference>
<evidence type="ECO:0000256" key="1">
    <source>
        <dbReference type="ARBA" id="ARBA00022491"/>
    </source>
</evidence>
<dbReference type="PROSITE" id="PS50977">
    <property type="entry name" value="HTH_TETR_2"/>
    <property type="match status" value="1"/>
</dbReference>
<dbReference type="Proteomes" id="UP000885779">
    <property type="component" value="Unassembled WGS sequence"/>
</dbReference>
<evidence type="ECO:0000256" key="3">
    <source>
        <dbReference type="ARBA" id="ARBA00023125"/>
    </source>
</evidence>
<dbReference type="PANTHER" id="PTHR43479:SF11">
    <property type="entry name" value="ACREF_ENVCD OPERON REPRESSOR-RELATED"/>
    <property type="match status" value="1"/>
</dbReference>
<dbReference type="SUPFAM" id="SSF48498">
    <property type="entry name" value="Tetracyclin repressor-like, C-terminal domain"/>
    <property type="match status" value="1"/>
</dbReference>
<gene>
    <name evidence="7" type="ORF">ENK44_06120</name>
</gene>
<keyword evidence="1" id="KW-0678">Repressor</keyword>
<dbReference type="EMBL" id="DRQG01000058">
    <property type="protein sequence ID" value="HGY55253.1"/>
    <property type="molecule type" value="Genomic_DNA"/>
</dbReference>
<evidence type="ECO:0000313" key="7">
    <source>
        <dbReference type="EMBL" id="HGY55253.1"/>
    </source>
</evidence>
<dbReference type="InterPro" id="IPR050624">
    <property type="entry name" value="HTH-type_Tx_Regulator"/>
</dbReference>
<keyword evidence="4" id="KW-0804">Transcription</keyword>
<dbReference type="Pfam" id="PF13977">
    <property type="entry name" value="TetR_C_6"/>
    <property type="match status" value="1"/>
</dbReference>
<organism evidence="7">
    <name type="scientific">Caldithrix abyssi</name>
    <dbReference type="NCBI Taxonomy" id="187145"/>
    <lineage>
        <taxon>Bacteria</taxon>
        <taxon>Pseudomonadati</taxon>
        <taxon>Calditrichota</taxon>
        <taxon>Calditrichia</taxon>
        <taxon>Calditrichales</taxon>
        <taxon>Calditrichaceae</taxon>
        <taxon>Caldithrix</taxon>
    </lineage>
</organism>
<evidence type="ECO:0000256" key="5">
    <source>
        <dbReference type="PROSITE-ProRule" id="PRU00335"/>
    </source>
</evidence>
<feature type="DNA-binding region" description="H-T-H motif" evidence="5">
    <location>
        <begin position="32"/>
        <end position="51"/>
    </location>
</feature>